<proteinExistence type="predicted"/>
<reference evidence="1" key="1">
    <citation type="submission" date="2023-04" db="EMBL/GenBank/DDBJ databases">
        <title>Epidemiological investigation of Clostridium perfringens isolated from cattle.</title>
        <authorList>
            <person name="Tian R."/>
        </authorList>
    </citation>
    <scope>NUCLEOTIDE SEQUENCE</scope>
    <source>
        <strain evidence="1">ZWCP172</strain>
    </source>
</reference>
<evidence type="ECO:0000313" key="2">
    <source>
        <dbReference type="Proteomes" id="UP001222958"/>
    </source>
</evidence>
<dbReference type="Proteomes" id="UP001222958">
    <property type="component" value="Unassembled WGS sequence"/>
</dbReference>
<protein>
    <submittedName>
        <fullName evidence="1">Uncharacterized protein</fullName>
    </submittedName>
</protein>
<gene>
    <name evidence="1" type="ORF">QDQ28_14245</name>
</gene>
<dbReference type="RefSeq" id="WP_279858299.1">
    <property type="nucleotide sequence ID" value="NZ_JARVUX010000012.1"/>
</dbReference>
<dbReference type="AlphaFoldDB" id="A0AAP4A9Z6"/>
<organism evidence="1 2">
    <name type="scientific">Clostridium perfringens</name>
    <dbReference type="NCBI Taxonomy" id="1502"/>
    <lineage>
        <taxon>Bacteria</taxon>
        <taxon>Bacillati</taxon>
        <taxon>Bacillota</taxon>
        <taxon>Clostridia</taxon>
        <taxon>Eubacteriales</taxon>
        <taxon>Clostridiaceae</taxon>
        <taxon>Clostridium</taxon>
    </lineage>
</organism>
<name>A0AAP4A9Z6_CLOPF</name>
<evidence type="ECO:0000313" key="1">
    <source>
        <dbReference type="EMBL" id="MDH2337336.1"/>
    </source>
</evidence>
<sequence length="57" mass="6416">MEEKRATEINFALGLIETICEESEIALIPYTLKNGQQVVAIHDNQNGKISVMVKKEK</sequence>
<comment type="caution">
    <text evidence="1">The sequence shown here is derived from an EMBL/GenBank/DDBJ whole genome shotgun (WGS) entry which is preliminary data.</text>
</comment>
<accession>A0AAP4A9Z6</accession>
<dbReference type="EMBL" id="JARVUX010000012">
    <property type="protein sequence ID" value="MDH2337336.1"/>
    <property type="molecule type" value="Genomic_DNA"/>
</dbReference>